<reference evidence="2 3" key="1">
    <citation type="submission" date="2019-05" db="EMBL/GenBank/DDBJ databases">
        <authorList>
            <person name="Hariharan J."/>
            <person name="Choudoir M.J."/>
            <person name="Diebold P."/>
            <person name="Panke-Buisse K."/>
            <person name="Buckley D.H."/>
        </authorList>
    </citation>
    <scope>NUCLEOTIDE SEQUENCE [LARGE SCALE GENOMIC DNA]</scope>
    <source>
        <strain evidence="2 3">SUN51</strain>
    </source>
</reference>
<dbReference type="OrthoDB" id="3870258at2"/>
<dbReference type="RefSeq" id="WP_149514687.1">
    <property type="nucleotide sequence ID" value="NZ_VDFC01000052.1"/>
</dbReference>
<dbReference type="Proteomes" id="UP000324965">
    <property type="component" value="Unassembled WGS sequence"/>
</dbReference>
<accession>A0A5B0AHA0</accession>
<evidence type="ECO:0000313" key="3">
    <source>
        <dbReference type="Proteomes" id="UP000324965"/>
    </source>
</evidence>
<proteinExistence type="predicted"/>
<evidence type="ECO:0000256" key="1">
    <source>
        <dbReference type="SAM" id="MobiDB-lite"/>
    </source>
</evidence>
<sequence>MAPLMAHFLATTPVIGASCEWSCSRKSCGGRPWSWASVLVLVLDGPLGTKVLVLGDRGPARDTVDVYTARPLHPFPSGKSAPGKALRHRTAAPGEAALQH</sequence>
<keyword evidence="3" id="KW-1185">Reference proteome</keyword>
<feature type="region of interest" description="Disordered" evidence="1">
    <location>
        <begin position="71"/>
        <end position="100"/>
    </location>
</feature>
<protein>
    <submittedName>
        <fullName evidence="2">Uncharacterized protein</fullName>
    </submittedName>
</protein>
<name>A0A5B0AHA0_9ACTN</name>
<gene>
    <name evidence="2" type="ORF">FGF04_30975</name>
</gene>
<evidence type="ECO:0000313" key="2">
    <source>
        <dbReference type="EMBL" id="KAA0929137.1"/>
    </source>
</evidence>
<organism evidence="2 3">
    <name type="scientific">Streptomyces apricus</name>
    <dbReference type="NCBI Taxonomy" id="1828112"/>
    <lineage>
        <taxon>Bacteria</taxon>
        <taxon>Bacillati</taxon>
        <taxon>Actinomycetota</taxon>
        <taxon>Actinomycetes</taxon>
        <taxon>Kitasatosporales</taxon>
        <taxon>Streptomycetaceae</taxon>
        <taxon>Streptomyces</taxon>
    </lineage>
</organism>
<comment type="caution">
    <text evidence="2">The sequence shown here is derived from an EMBL/GenBank/DDBJ whole genome shotgun (WGS) entry which is preliminary data.</text>
</comment>
<dbReference type="AlphaFoldDB" id="A0A5B0AHA0"/>
<dbReference type="EMBL" id="VDFC01000052">
    <property type="protein sequence ID" value="KAA0929137.1"/>
    <property type="molecule type" value="Genomic_DNA"/>
</dbReference>